<protein>
    <submittedName>
        <fullName evidence="3">Uncharacterized protein</fullName>
    </submittedName>
</protein>
<dbReference type="Pfam" id="PF24739">
    <property type="entry name" value="DUF7690"/>
    <property type="match status" value="1"/>
</dbReference>
<reference evidence="3 4" key="1">
    <citation type="submission" date="2020-09" db="EMBL/GenBank/DDBJ databases">
        <authorList>
            <person name="Tanuku N.R.S."/>
        </authorList>
    </citation>
    <scope>NUCLEOTIDE SEQUENCE [LARGE SCALE GENOMIC DNA]</scope>
    <source>
        <strain evidence="3 4">AK62</strain>
    </source>
</reference>
<sequence>MQADSRYLNQPKHFWAYVRTISQEVGYTERKTSTNPESKVKIPTIKEIQKAFKRLDLETSPIFINGEVSEFGQSLISYFKYRADVLNDYVRPRLMDKHRAKEVYESIRREYTPRFCDQPMNKQKGDKKAPAYLTCIINMIIEKHIGGHPCNYDPRELTTITRNGAPLRTLARRVDGAFPAAVNPKAIWEIKEYYYTTTFGSRVADGVYETLLDGMELAELQEHEGIDVKHYLMVDDYFTWWECGRSYLCRMIDMLHMGFVDEVLFGFEVVERLPLIVESWTNEQH</sequence>
<gene>
    <name evidence="3" type="ORF">H9C73_08890</name>
</gene>
<feature type="domain" description="DUF7687" evidence="1">
    <location>
        <begin position="95"/>
        <end position="280"/>
    </location>
</feature>
<evidence type="ECO:0000259" key="1">
    <source>
        <dbReference type="Pfam" id="PF24736"/>
    </source>
</evidence>
<comment type="caution">
    <text evidence="3">The sequence shown here is derived from an EMBL/GenBank/DDBJ whole genome shotgun (WGS) entry which is preliminary data.</text>
</comment>
<dbReference type="InterPro" id="IPR056107">
    <property type="entry name" value="DUF7690"/>
</dbReference>
<keyword evidence="4" id="KW-1185">Reference proteome</keyword>
<organism evidence="3 4">
    <name type="scientific">Marinobacterium alkalitolerans</name>
    <dbReference type="NCBI Taxonomy" id="1542925"/>
    <lineage>
        <taxon>Bacteria</taxon>
        <taxon>Pseudomonadati</taxon>
        <taxon>Pseudomonadota</taxon>
        <taxon>Gammaproteobacteria</taxon>
        <taxon>Oceanospirillales</taxon>
        <taxon>Oceanospirillaceae</taxon>
        <taxon>Marinobacterium</taxon>
    </lineage>
</organism>
<dbReference type="RefSeq" id="WP_209287468.1">
    <property type="nucleotide sequence ID" value="NZ_JACVEW010000011.1"/>
</dbReference>
<accession>A0ABS3ZAX6</accession>
<evidence type="ECO:0000313" key="4">
    <source>
        <dbReference type="Proteomes" id="UP000810171"/>
    </source>
</evidence>
<evidence type="ECO:0000313" key="3">
    <source>
        <dbReference type="EMBL" id="MBP0048852.1"/>
    </source>
</evidence>
<dbReference type="Pfam" id="PF24736">
    <property type="entry name" value="DUF7687"/>
    <property type="match status" value="1"/>
</dbReference>
<dbReference type="EMBL" id="JACVEW010000011">
    <property type="protein sequence ID" value="MBP0048852.1"/>
    <property type="molecule type" value="Genomic_DNA"/>
</dbReference>
<dbReference type="Proteomes" id="UP000810171">
    <property type="component" value="Unassembled WGS sequence"/>
</dbReference>
<feature type="domain" description="DUF7690" evidence="2">
    <location>
        <begin position="1"/>
        <end position="88"/>
    </location>
</feature>
<dbReference type="InterPro" id="IPR056104">
    <property type="entry name" value="DUF7687"/>
</dbReference>
<evidence type="ECO:0000259" key="2">
    <source>
        <dbReference type="Pfam" id="PF24739"/>
    </source>
</evidence>
<proteinExistence type="predicted"/>
<name>A0ABS3ZAX6_9GAMM</name>